<dbReference type="STRING" id="1127673.GLIP_4356"/>
<keyword evidence="2" id="KW-1185">Reference proteome</keyword>
<protein>
    <recommendedName>
        <fullName evidence="3">PhoD-like phosphatase metallophosphatase domain-containing protein</fullName>
    </recommendedName>
</protein>
<dbReference type="InterPro" id="IPR038607">
    <property type="entry name" value="PhoD-like_sf"/>
</dbReference>
<dbReference type="InterPro" id="IPR029052">
    <property type="entry name" value="Metallo-depent_PP-like"/>
</dbReference>
<dbReference type="PANTHER" id="PTHR37031">
    <property type="entry name" value="METALLOPHOSPHATASE BINDING DOMAIN PROTEIN"/>
    <property type="match status" value="1"/>
</dbReference>
<accession>K6YFN8</accession>
<dbReference type="PANTHER" id="PTHR37031:SF2">
    <property type="entry name" value="PHOD-LIKE PHOSPHATASE METALLOPHOSPHATASE DOMAIN-CONTAINING PROTEIN"/>
    <property type="match status" value="1"/>
</dbReference>
<dbReference type="EMBL" id="BAEN01000076">
    <property type="protein sequence ID" value="GAC16967.1"/>
    <property type="molecule type" value="Genomic_DNA"/>
</dbReference>
<dbReference type="AlphaFoldDB" id="K6YFN8"/>
<reference evidence="1 2" key="1">
    <citation type="journal article" date="2017" name="Antonie Van Leeuwenhoek">
        <title>Rhizobium rhizosphaerae sp. nov., a novel species isolated from rice rhizosphere.</title>
        <authorList>
            <person name="Zhao J.J."/>
            <person name="Zhang J."/>
            <person name="Zhang R.J."/>
            <person name="Zhang C.W."/>
            <person name="Yin H.Q."/>
            <person name="Zhang X.X."/>
        </authorList>
    </citation>
    <scope>NUCLEOTIDE SEQUENCE [LARGE SCALE GENOMIC DNA]</scope>
    <source>
        <strain evidence="1 2">E3</strain>
    </source>
</reference>
<evidence type="ECO:0008006" key="3">
    <source>
        <dbReference type="Google" id="ProtNLM"/>
    </source>
</evidence>
<sequence length="652" mass="74491">MQTKSHLLFVFKCDLTDSKNTQKLTPDLPPIIAGPILRAVNENSITLWMLLSHKISFQAKVWTEQDEVCFEQSTQEYAQNVKVGENAYICLITLPIEQPLSQGIRYYYDLTMATNAGTQKNLQALMPDLLYPQQDAPSFVFNSHIKHVLHGSCRKPHHASDDGMLAVDEELSKAFSDKHAQPDLLLLSGDQAYIDDVAGPTLVAIHQTIKLLGLFHEEIPGGTITNSKQLLTKHSNYYQRPSLLPDNDSTKTVMSYFFGGKKKPIFTSVNANNHLISWTEVIGMYALIWSPELWNLTTLETDKIAAEFKPLFAEELKWIERFKAGLPKVRRAMAHIPVYMIFDDHDVTDDWNLTRGWEDAVYNNAFAKRIVGNALIGYWLCQGWGNDVEKINPLSNKLLPHFTSSGIQEHDQVIDILLDWDQWHYTLNTTPKVVVLDTRTQRWRSESSLRKPSGLMDWEALCELQQELINQPSVIMVSAAPVFGVKLIEAIQRIFTFFGRALMVDAENWMAHKGTASVMLNIFRHYKTPPHFVILSGDVHYSFVYDITLKFRRNSPQITQITSSGIKNEFPKQLIRWFDRLNRVLFSTKSPLNWLTQRRNMTVRHRQPDNQQIGTLLNGSGIGRVKVDNNCIHVEASVILAKGEEVEFIKKD</sequence>
<evidence type="ECO:0000313" key="1">
    <source>
        <dbReference type="EMBL" id="GAC16967.1"/>
    </source>
</evidence>
<name>K6YFN8_9ALTE</name>
<dbReference type="Gene3D" id="3.60.21.70">
    <property type="entry name" value="PhoD-like phosphatase"/>
    <property type="match status" value="1"/>
</dbReference>
<gene>
    <name evidence="1" type="ORF">GLIP_4356</name>
</gene>
<dbReference type="RefSeq" id="WP_008846769.1">
    <property type="nucleotide sequence ID" value="NZ_BAEN01000076.1"/>
</dbReference>
<comment type="caution">
    <text evidence="1">The sequence shown here is derived from an EMBL/GenBank/DDBJ whole genome shotgun (WGS) entry which is preliminary data.</text>
</comment>
<dbReference type="SUPFAM" id="SSF56300">
    <property type="entry name" value="Metallo-dependent phosphatases"/>
    <property type="match status" value="1"/>
</dbReference>
<dbReference type="Proteomes" id="UP000006334">
    <property type="component" value="Unassembled WGS sequence"/>
</dbReference>
<proteinExistence type="predicted"/>
<dbReference type="eggNOG" id="COG1203">
    <property type="taxonomic scope" value="Bacteria"/>
</dbReference>
<evidence type="ECO:0000313" key="2">
    <source>
        <dbReference type="Proteomes" id="UP000006334"/>
    </source>
</evidence>
<organism evidence="1 2">
    <name type="scientific">Aliiglaciecola lipolytica E3</name>
    <dbReference type="NCBI Taxonomy" id="1127673"/>
    <lineage>
        <taxon>Bacteria</taxon>
        <taxon>Pseudomonadati</taxon>
        <taxon>Pseudomonadota</taxon>
        <taxon>Gammaproteobacteria</taxon>
        <taxon>Alteromonadales</taxon>
        <taxon>Alteromonadaceae</taxon>
        <taxon>Aliiglaciecola</taxon>
    </lineage>
</organism>